<dbReference type="OrthoDB" id="420076at2759"/>
<dbReference type="EMBL" id="JACGCM010002431">
    <property type="protein sequence ID" value="KAF6139936.1"/>
    <property type="molecule type" value="Genomic_DNA"/>
</dbReference>
<protein>
    <submittedName>
        <fullName evidence="1">Uncharacterized protein</fullName>
    </submittedName>
</protein>
<name>A0A7J7LB91_9MAGN</name>
<evidence type="ECO:0000313" key="1">
    <source>
        <dbReference type="EMBL" id="KAF6139936.1"/>
    </source>
</evidence>
<sequence>MIEIGVSLGGDRGANWGFIGRRSGGKTEIGDNVLTAAAEVEKEIVVLKRCVQHGKIMTYEGLCLNLILRTSYIIQQGLSMPFRSQIKVSASSEIKFHEPRLHLDVWRVGLRLILDESGIVRSEELRKGEGTSLPRGDKNKDFRALEITTKGCCIYYCTPYLLHHRLCSSDRFLALSLMDFTRFFSNEEVVSHVACFIENVPEGDPAQYLIAKLPFQVAKKMAS</sequence>
<comment type="caution">
    <text evidence="1">The sequence shown here is derived from an EMBL/GenBank/DDBJ whole genome shotgun (WGS) entry which is preliminary data.</text>
</comment>
<accession>A0A7J7LB91</accession>
<dbReference type="AlphaFoldDB" id="A0A7J7LB91"/>
<keyword evidence="2" id="KW-1185">Reference proteome</keyword>
<organism evidence="1 2">
    <name type="scientific">Kingdonia uniflora</name>
    <dbReference type="NCBI Taxonomy" id="39325"/>
    <lineage>
        <taxon>Eukaryota</taxon>
        <taxon>Viridiplantae</taxon>
        <taxon>Streptophyta</taxon>
        <taxon>Embryophyta</taxon>
        <taxon>Tracheophyta</taxon>
        <taxon>Spermatophyta</taxon>
        <taxon>Magnoliopsida</taxon>
        <taxon>Ranunculales</taxon>
        <taxon>Circaeasteraceae</taxon>
        <taxon>Kingdonia</taxon>
    </lineage>
</organism>
<proteinExistence type="predicted"/>
<gene>
    <name evidence="1" type="ORF">GIB67_026560</name>
</gene>
<dbReference type="Proteomes" id="UP000541444">
    <property type="component" value="Unassembled WGS sequence"/>
</dbReference>
<reference evidence="1 2" key="1">
    <citation type="journal article" date="2020" name="IScience">
        <title>Genome Sequencing of the Endangered Kingdonia uniflora (Circaeasteraceae, Ranunculales) Reveals Potential Mechanisms of Evolutionary Specialization.</title>
        <authorList>
            <person name="Sun Y."/>
            <person name="Deng T."/>
            <person name="Zhang A."/>
            <person name="Moore M.J."/>
            <person name="Landis J.B."/>
            <person name="Lin N."/>
            <person name="Zhang H."/>
            <person name="Zhang X."/>
            <person name="Huang J."/>
            <person name="Zhang X."/>
            <person name="Sun H."/>
            <person name="Wang H."/>
        </authorList>
    </citation>
    <scope>NUCLEOTIDE SEQUENCE [LARGE SCALE GENOMIC DNA]</scope>
    <source>
        <strain evidence="1">TB1705</strain>
        <tissue evidence="1">Leaf</tissue>
    </source>
</reference>
<evidence type="ECO:0000313" key="2">
    <source>
        <dbReference type="Proteomes" id="UP000541444"/>
    </source>
</evidence>